<feature type="transmembrane region" description="Helical" evidence="1">
    <location>
        <begin position="127"/>
        <end position="148"/>
    </location>
</feature>
<feature type="transmembrane region" description="Helical" evidence="1">
    <location>
        <begin position="20"/>
        <end position="51"/>
    </location>
</feature>
<dbReference type="AlphaFoldDB" id="A0A8S9GAW2"/>
<dbReference type="EMBL" id="QGKY02000246">
    <property type="protein sequence ID" value="KAF2583769.1"/>
    <property type="molecule type" value="Genomic_DNA"/>
</dbReference>
<keyword evidence="1" id="KW-1133">Transmembrane helix</keyword>
<sequence>MKSFDDGLISDMKSFDDGCWFSTLSCFLASPLGVTRVLFSCVAFVPLLVWVEYYKNKWLVWLHCGVRNLIEWRLCLSLNQDWYLAGDGWCYVTVLRWLTWFYFGSKRSTWGQGDGGMLGSWMLGKCFQFLVIWISMVFLLIVSGMVLAFKWSLWKLWRRVLVGCGLFTSQEFILIVCIGMF</sequence>
<evidence type="ECO:0000313" key="3">
    <source>
        <dbReference type="EMBL" id="KAF2583769.1"/>
    </source>
</evidence>
<accession>A0A8S9GAW2</accession>
<evidence type="ECO:0000313" key="2">
    <source>
        <dbReference type="EMBL" id="KAF2540382.1"/>
    </source>
</evidence>
<protein>
    <recommendedName>
        <fullName evidence="5">Transmembrane protein</fullName>
    </recommendedName>
</protein>
<dbReference type="EMBL" id="QGKW02002005">
    <property type="protein sequence ID" value="KAF2540382.1"/>
    <property type="molecule type" value="Genomic_DNA"/>
</dbReference>
<comment type="caution">
    <text evidence="2">The sequence shown here is derived from an EMBL/GenBank/DDBJ whole genome shotgun (WGS) entry which is preliminary data.</text>
</comment>
<feature type="transmembrane region" description="Helical" evidence="1">
    <location>
        <begin position="160"/>
        <end position="180"/>
    </location>
</feature>
<keyword evidence="1" id="KW-0812">Transmembrane</keyword>
<evidence type="ECO:0000313" key="4">
    <source>
        <dbReference type="Proteomes" id="UP000712281"/>
    </source>
</evidence>
<reference evidence="2" key="1">
    <citation type="submission" date="2019-12" db="EMBL/GenBank/DDBJ databases">
        <title>Genome sequencing and annotation of Brassica cretica.</title>
        <authorList>
            <person name="Studholme D.J."/>
            <person name="Sarris P.F."/>
        </authorList>
    </citation>
    <scope>NUCLEOTIDE SEQUENCE</scope>
    <source>
        <strain evidence="2">PFS-001/15</strain>
        <strain evidence="3">PFS-102/07</strain>
        <tissue evidence="2">Leaf</tissue>
    </source>
</reference>
<dbReference type="Proteomes" id="UP000712281">
    <property type="component" value="Unassembled WGS sequence"/>
</dbReference>
<keyword evidence="1" id="KW-0472">Membrane</keyword>
<evidence type="ECO:0008006" key="5">
    <source>
        <dbReference type="Google" id="ProtNLM"/>
    </source>
</evidence>
<organism evidence="2 4">
    <name type="scientific">Brassica cretica</name>
    <name type="common">Mustard</name>
    <dbReference type="NCBI Taxonomy" id="69181"/>
    <lineage>
        <taxon>Eukaryota</taxon>
        <taxon>Viridiplantae</taxon>
        <taxon>Streptophyta</taxon>
        <taxon>Embryophyta</taxon>
        <taxon>Tracheophyta</taxon>
        <taxon>Spermatophyta</taxon>
        <taxon>Magnoliopsida</taxon>
        <taxon>eudicotyledons</taxon>
        <taxon>Gunneridae</taxon>
        <taxon>Pentapetalae</taxon>
        <taxon>rosids</taxon>
        <taxon>malvids</taxon>
        <taxon>Brassicales</taxon>
        <taxon>Brassicaceae</taxon>
        <taxon>Brassiceae</taxon>
        <taxon>Brassica</taxon>
    </lineage>
</organism>
<name>A0A8S9GAW2_BRACR</name>
<gene>
    <name evidence="2" type="ORF">F2Q68_00031418</name>
    <name evidence="3" type="ORF">F2Q70_00036240</name>
</gene>
<proteinExistence type="predicted"/>
<evidence type="ECO:0000256" key="1">
    <source>
        <dbReference type="SAM" id="Phobius"/>
    </source>
</evidence>